<protein>
    <submittedName>
        <fullName evidence="13">TonB-dependent receptor</fullName>
    </submittedName>
</protein>
<dbReference type="GO" id="GO:0009279">
    <property type="term" value="C:cell outer membrane"/>
    <property type="evidence" value="ECO:0007669"/>
    <property type="project" value="UniProtKB-SubCell"/>
</dbReference>
<evidence type="ECO:0000256" key="5">
    <source>
        <dbReference type="ARBA" id="ARBA00023077"/>
    </source>
</evidence>
<evidence type="ECO:0000313" key="14">
    <source>
        <dbReference type="Proteomes" id="UP000319931"/>
    </source>
</evidence>
<evidence type="ECO:0000256" key="2">
    <source>
        <dbReference type="ARBA" id="ARBA00022448"/>
    </source>
</evidence>
<dbReference type="InterPro" id="IPR036942">
    <property type="entry name" value="Beta-barrel_TonB_sf"/>
</dbReference>
<evidence type="ECO:0000256" key="9">
    <source>
        <dbReference type="RuleBase" id="RU003357"/>
    </source>
</evidence>
<dbReference type="InterPro" id="IPR012910">
    <property type="entry name" value="Plug_dom"/>
</dbReference>
<evidence type="ECO:0000256" key="8">
    <source>
        <dbReference type="PROSITE-ProRule" id="PRU01360"/>
    </source>
</evidence>
<dbReference type="AlphaFoldDB" id="A0A502FST9"/>
<dbReference type="Pfam" id="PF00593">
    <property type="entry name" value="TonB_dep_Rec_b-barrel"/>
    <property type="match status" value="1"/>
</dbReference>
<evidence type="ECO:0000256" key="4">
    <source>
        <dbReference type="ARBA" id="ARBA00022692"/>
    </source>
</evidence>
<dbReference type="RefSeq" id="WP_140850573.1">
    <property type="nucleotide sequence ID" value="NZ_RCZC01000003.1"/>
</dbReference>
<dbReference type="InterPro" id="IPR039426">
    <property type="entry name" value="TonB-dep_rcpt-like"/>
</dbReference>
<evidence type="ECO:0000259" key="11">
    <source>
        <dbReference type="Pfam" id="PF00593"/>
    </source>
</evidence>
<gene>
    <name evidence="13" type="ORF">EAH76_12285</name>
</gene>
<dbReference type="InterPro" id="IPR000531">
    <property type="entry name" value="Beta-barrel_TonB"/>
</dbReference>
<dbReference type="OrthoDB" id="7051241at2"/>
<keyword evidence="2 8" id="KW-0813">Transport</keyword>
<keyword evidence="5 9" id="KW-0798">TonB box</keyword>
<feature type="domain" description="TonB-dependent receptor-like beta-barrel" evidence="11">
    <location>
        <begin position="556"/>
        <end position="952"/>
    </location>
</feature>
<dbReference type="Proteomes" id="UP000319931">
    <property type="component" value="Unassembled WGS sequence"/>
</dbReference>
<organism evidence="13 14">
    <name type="scientific">Sphingomonas glacialis</name>
    <dbReference type="NCBI Taxonomy" id="658225"/>
    <lineage>
        <taxon>Bacteria</taxon>
        <taxon>Pseudomonadati</taxon>
        <taxon>Pseudomonadota</taxon>
        <taxon>Alphaproteobacteria</taxon>
        <taxon>Sphingomonadales</taxon>
        <taxon>Sphingomonadaceae</taxon>
        <taxon>Sphingomonas</taxon>
    </lineage>
</organism>
<feature type="region of interest" description="Disordered" evidence="10">
    <location>
        <begin position="18"/>
        <end position="48"/>
    </location>
</feature>
<proteinExistence type="inferred from homology"/>
<dbReference type="Gene3D" id="2.170.130.10">
    <property type="entry name" value="TonB-dependent receptor, plug domain"/>
    <property type="match status" value="1"/>
</dbReference>
<evidence type="ECO:0000256" key="3">
    <source>
        <dbReference type="ARBA" id="ARBA00022452"/>
    </source>
</evidence>
<dbReference type="InterPro" id="IPR037066">
    <property type="entry name" value="Plug_dom_sf"/>
</dbReference>
<comment type="caution">
    <text evidence="13">The sequence shown here is derived from an EMBL/GenBank/DDBJ whole genome shotgun (WGS) entry which is preliminary data.</text>
</comment>
<dbReference type="PROSITE" id="PS52016">
    <property type="entry name" value="TONB_DEPENDENT_REC_3"/>
    <property type="match status" value="1"/>
</dbReference>
<dbReference type="EMBL" id="RCZC01000003">
    <property type="protein sequence ID" value="TPG52657.1"/>
    <property type="molecule type" value="Genomic_DNA"/>
</dbReference>
<sequence length="995" mass="104529">MIALSAIAHPAFAQVAQPEAQIEPVSTPPRDTAQLLPATPSDGDKDGSEIVVTGSRIVRDGYSAPTPVSVISTKELRAEVPANISDFVNTLPAVRGSGTSSNSNGSLSNGAAGINSVNLRNLGANRTLVLFDGQRSVASTTTGQVDVNTFPQSLIQRVEVVTGGASSAYGSDAVSGVVNFILNKRFTGLELSAENGITTYGDAPNYKVALTAGHAFLDGKLHVTIAGEYFKQIGVTTIARDWNDSGFFTVNNPTYSAAAGGNCAKPAGYVAGTPIAGCTPEYFVTSGAGTGQFTPGGLVSTGPLKGTYFGAVDPATGKATVNQLTFGQTSGQWMIGGDYNITSANHRSSASLQPSEVRKSSFGRLSYEVTPGIEVYGQFAYNQYRGQSFYQQTPTTGVSISVNNPYLPDSVRAKMVANNLSTIAIGTSNVDLGQQGSDNTRDVYRYVGGVAGAFHVLGSDWKYDAYYQFGMTKTTEKLTNAWNLARLALATDAVAAPAGNALGVAAGTPVCRSSLTAPTNGCVPINRIGTGVASAAAINYVMYGGQQPTRLQRLTEKVAAASIRTNSLFRLPAGPVGFAFGAEYREEAVSGFVDPLFQPVVANGVTSGTWIYGNYLATTGKYTVKEAFAELLVPLIKGADFNGAVRVTDYSTSGTVVTWKAGATYQMIPDIKFRGTVSRDIRAPNLQELFASGTGRTNTVNRPTATGGVATDQFNESTVGNSALKPEIAMTYGAGVVLTPRFLPGFAFSADYYNINLKGAISSLVAQTLVDQCYTAGLQSACSFISTTGGRGVVTPGLAITSIEIKPTNFVSIKTQGIDFEGSYHHELGAGTMSLRALASYAIGLKTNNGVAAITDDAGQNTGGLTKWTYRFTAGYDFRSGFGASLVARGVSPGVYNNNYIVCSTNCPASSSDYHTVNTNRIPGAFYFDLNANYTIKSHGSQFELFVAVKNLLDKDPVLVAIGPTGNNTPAYPQTNRSLYDVLGRVYRVGVRVKL</sequence>
<keyword evidence="3 8" id="KW-1134">Transmembrane beta strand</keyword>
<comment type="similarity">
    <text evidence="8 9">Belongs to the TonB-dependent receptor family.</text>
</comment>
<keyword evidence="4 8" id="KW-0812">Transmembrane</keyword>
<keyword evidence="14" id="KW-1185">Reference proteome</keyword>
<name>A0A502FST9_9SPHN</name>
<evidence type="ECO:0000259" key="12">
    <source>
        <dbReference type="Pfam" id="PF07715"/>
    </source>
</evidence>
<reference evidence="13 14" key="1">
    <citation type="journal article" date="2019" name="Environ. Microbiol.">
        <title>Species interactions and distinct microbial communities in high Arctic permafrost affected cryosols are associated with the CH4 and CO2 gas fluxes.</title>
        <authorList>
            <person name="Altshuler I."/>
            <person name="Hamel J."/>
            <person name="Turney S."/>
            <person name="Magnuson E."/>
            <person name="Levesque R."/>
            <person name="Greer C."/>
            <person name="Whyte L.G."/>
        </authorList>
    </citation>
    <scope>NUCLEOTIDE SEQUENCE [LARGE SCALE GENOMIC DNA]</scope>
    <source>
        <strain evidence="13 14">E6.1</strain>
    </source>
</reference>
<dbReference type="Gene3D" id="2.40.170.20">
    <property type="entry name" value="TonB-dependent receptor, beta-barrel domain"/>
    <property type="match status" value="1"/>
</dbReference>
<evidence type="ECO:0000256" key="10">
    <source>
        <dbReference type="SAM" id="MobiDB-lite"/>
    </source>
</evidence>
<evidence type="ECO:0000256" key="1">
    <source>
        <dbReference type="ARBA" id="ARBA00004571"/>
    </source>
</evidence>
<accession>A0A502FST9</accession>
<comment type="subcellular location">
    <subcellularLocation>
        <location evidence="1 8">Cell outer membrane</location>
        <topology evidence="1 8">Multi-pass membrane protein</topology>
    </subcellularLocation>
</comment>
<feature type="domain" description="TonB-dependent receptor plug" evidence="12">
    <location>
        <begin position="63"/>
        <end position="177"/>
    </location>
</feature>
<dbReference type="PANTHER" id="PTHR47234">
    <property type="match status" value="1"/>
</dbReference>
<dbReference type="PANTHER" id="PTHR47234:SF3">
    <property type="entry name" value="SECRETIN_TONB SHORT N-TERMINAL DOMAIN-CONTAINING PROTEIN"/>
    <property type="match status" value="1"/>
</dbReference>
<evidence type="ECO:0000256" key="6">
    <source>
        <dbReference type="ARBA" id="ARBA00023136"/>
    </source>
</evidence>
<evidence type="ECO:0000313" key="13">
    <source>
        <dbReference type="EMBL" id="TPG52657.1"/>
    </source>
</evidence>
<dbReference type="Pfam" id="PF07715">
    <property type="entry name" value="Plug"/>
    <property type="match status" value="1"/>
</dbReference>
<keyword evidence="6 8" id="KW-0472">Membrane</keyword>
<dbReference type="SUPFAM" id="SSF56935">
    <property type="entry name" value="Porins"/>
    <property type="match status" value="1"/>
</dbReference>
<keyword evidence="13" id="KW-0675">Receptor</keyword>
<keyword evidence="7 8" id="KW-0998">Cell outer membrane</keyword>
<evidence type="ECO:0000256" key="7">
    <source>
        <dbReference type="ARBA" id="ARBA00023237"/>
    </source>
</evidence>